<evidence type="ECO:0000256" key="4">
    <source>
        <dbReference type="ARBA" id="ARBA00023242"/>
    </source>
</evidence>
<dbReference type="SUPFAM" id="SSF47459">
    <property type="entry name" value="HLH, helix-loop-helix DNA-binding domain"/>
    <property type="match status" value="1"/>
</dbReference>
<comment type="subcellular location">
    <subcellularLocation>
        <location evidence="1">Nucleus</location>
    </subcellularLocation>
</comment>
<keyword evidence="3" id="KW-0804">Transcription</keyword>
<dbReference type="GO" id="GO:0046983">
    <property type="term" value="F:protein dimerization activity"/>
    <property type="evidence" value="ECO:0007669"/>
    <property type="project" value="InterPro"/>
</dbReference>
<accession>A0A7J7D0B2</accession>
<organism evidence="6 7">
    <name type="scientific">Tripterygium wilfordii</name>
    <name type="common">Thunder God vine</name>
    <dbReference type="NCBI Taxonomy" id="458696"/>
    <lineage>
        <taxon>Eukaryota</taxon>
        <taxon>Viridiplantae</taxon>
        <taxon>Streptophyta</taxon>
        <taxon>Embryophyta</taxon>
        <taxon>Tracheophyta</taxon>
        <taxon>Spermatophyta</taxon>
        <taxon>Magnoliopsida</taxon>
        <taxon>eudicotyledons</taxon>
        <taxon>Gunneridae</taxon>
        <taxon>Pentapetalae</taxon>
        <taxon>rosids</taxon>
        <taxon>fabids</taxon>
        <taxon>Celastrales</taxon>
        <taxon>Celastraceae</taxon>
        <taxon>Tripterygium</taxon>
    </lineage>
</organism>
<gene>
    <name evidence="6" type="ORF">HS088_TW12G00981</name>
</gene>
<feature type="domain" description="BHLH" evidence="5">
    <location>
        <begin position="301"/>
        <end position="350"/>
    </location>
</feature>
<evidence type="ECO:0000259" key="5">
    <source>
        <dbReference type="PROSITE" id="PS50888"/>
    </source>
</evidence>
<sequence length="362" mass="39740">MGENCGSSFLQQPFDSQSPYLNSWSTPLHLLQQTAPSFMNPDIHMVSANLKMPEYLFPQLSDSPGGHAMEPHAWFYCLPSFRRDFMPTNSVLKEKLSSIASDDCGEETTSKAGSVRGEKKFLVVDQSGDQTTLIFSSGIETPVQCLTSRSPKPSVVCNLTVQDPGAKEIPKFHSAPILTDEVGVNKVTDTDSEMHEDTEELNALLYSDDDSDCTEEDEVTSTGHSPSTMIVHDMQDCFESSAEEVASSMGLTKKRRLFDGGDDNVAILLDTADSVKAKRCCSEYDDDAQSSCANVWNSGSSDDTFSPVNKRMRKEKLTEIVDILQSIVPGSKGKDAIMVLDEAIRYLETLKRKATSLGLDTI</sequence>
<proteinExistence type="predicted"/>
<comment type="caution">
    <text evidence="6">The sequence shown here is derived from an EMBL/GenBank/DDBJ whole genome shotgun (WGS) entry which is preliminary data.</text>
</comment>
<dbReference type="InterPro" id="IPR036638">
    <property type="entry name" value="HLH_DNA-bd_sf"/>
</dbReference>
<keyword evidence="4" id="KW-0539">Nucleus</keyword>
<dbReference type="Pfam" id="PF23173">
    <property type="entry name" value="bHLH_SAC51"/>
    <property type="match status" value="1"/>
</dbReference>
<dbReference type="EMBL" id="JAAARO010000012">
    <property type="protein sequence ID" value="KAF5739771.1"/>
    <property type="molecule type" value="Genomic_DNA"/>
</dbReference>
<dbReference type="PROSITE" id="PS50888">
    <property type="entry name" value="BHLH"/>
    <property type="match status" value="1"/>
</dbReference>
<evidence type="ECO:0000256" key="3">
    <source>
        <dbReference type="ARBA" id="ARBA00023163"/>
    </source>
</evidence>
<dbReference type="PANTHER" id="PTHR36066:SF2">
    <property type="entry name" value="TRANSCRIPTION FACTOR BHLH145"/>
    <property type="match status" value="1"/>
</dbReference>
<evidence type="ECO:0000313" key="7">
    <source>
        <dbReference type="Proteomes" id="UP000593562"/>
    </source>
</evidence>
<keyword evidence="7" id="KW-1185">Reference proteome</keyword>
<dbReference type="GO" id="GO:0005634">
    <property type="term" value="C:nucleus"/>
    <property type="evidence" value="ECO:0007669"/>
    <property type="project" value="UniProtKB-SubCell"/>
</dbReference>
<name>A0A7J7D0B2_TRIWF</name>
<reference evidence="6 7" key="1">
    <citation type="journal article" date="2020" name="Nat. Commun.">
        <title>Genome of Tripterygium wilfordii and identification of cytochrome P450 involved in triptolide biosynthesis.</title>
        <authorList>
            <person name="Tu L."/>
            <person name="Su P."/>
            <person name="Zhang Z."/>
            <person name="Gao L."/>
            <person name="Wang J."/>
            <person name="Hu T."/>
            <person name="Zhou J."/>
            <person name="Zhang Y."/>
            <person name="Zhao Y."/>
            <person name="Liu Y."/>
            <person name="Song Y."/>
            <person name="Tong Y."/>
            <person name="Lu Y."/>
            <person name="Yang J."/>
            <person name="Xu C."/>
            <person name="Jia M."/>
            <person name="Peters R.J."/>
            <person name="Huang L."/>
            <person name="Gao W."/>
        </authorList>
    </citation>
    <scope>NUCLEOTIDE SEQUENCE [LARGE SCALE GENOMIC DNA]</scope>
    <source>
        <strain evidence="7">cv. XIE 37</strain>
        <tissue evidence="6">Leaf</tissue>
    </source>
</reference>
<evidence type="ECO:0000256" key="1">
    <source>
        <dbReference type="ARBA" id="ARBA00004123"/>
    </source>
</evidence>
<dbReference type="InterPro" id="IPR037546">
    <property type="entry name" value="SAC51-like"/>
</dbReference>
<evidence type="ECO:0000313" key="6">
    <source>
        <dbReference type="EMBL" id="KAF5739771.1"/>
    </source>
</evidence>
<dbReference type="InterPro" id="IPR011598">
    <property type="entry name" value="bHLH_dom"/>
</dbReference>
<dbReference type="OrthoDB" id="777433at2759"/>
<dbReference type="PANTHER" id="PTHR36066">
    <property type="entry name" value="TRANSCRIPTION FACTOR BHLH145"/>
    <property type="match status" value="1"/>
</dbReference>
<protein>
    <submittedName>
        <fullName evidence="6">Transcription factor putative isoform 2</fullName>
    </submittedName>
</protein>
<dbReference type="InParanoid" id="A0A7J7D0B2"/>
<evidence type="ECO:0000256" key="2">
    <source>
        <dbReference type="ARBA" id="ARBA00023015"/>
    </source>
</evidence>
<dbReference type="AlphaFoldDB" id="A0A7J7D0B2"/>
<dbReference type="Proteomes" id="UP000593562">
    <property type="component" value="Unassembled WGS sequence"/>
</dbReference>
<keyword evidence="2" id="KW-0805">Transcription regulation</keyword>